<evidence type="ECO:0008006" key="2">
    <source>
        <dbReference type="Google" id="ProtNLM"/>
    </source>
</evidence>
<dbReference type="AlphaFoldDB" id="A0A0E1X562"/>
<reference evidence="1" key="1">
    <citation type="submission" date="2010-05" db="EMBL/GenBank/DDBJ databases">
        <authorList>
            <person name="Muzny D."/>
            <person name="Qin X."/>
            <person name="Buhay C."/>
            <person name="Dugan-Rocha S."/>
            <person name="Ding Y."/>
            <person name="Chen G."/>
            <person name="Hawes A."/>
            <person name="Holder M."/>
            <person name="Jhangiani S."/>
            <person name="Johnson A."/>
            <person name="Khan Z."/>
            <person name="Li Z."/>
            <person name="Liu W."/>
            <person name="Liu X."/>
            <person name="Perez L."/>
            <person name="Shen H."/>
            <person name="Wang Q."/>
            <person name="Watt J."/>
            <person name="Xi L."/>
            <person name="Xin Y."/>
            <person name="Zhou J."/>
            <person name="Deng J."/>
            <person name="Jiang H."/>
            <person name="Liu Y."/>
            <person name="Qu J."/>
            <person name="Song X.-Z."/>
            <person name="Zhang L."/>
            <person name="Villasana D."/>
            <person name="Johnson A."/>
            <person name="Liu J."/>
            <person name="Liyanage D."/>
            <person name="Lorensuhewa L."/>
            <person name="Robinson T."/>
            <person name="Song A."/>
            <person name="Song B.-B."/>
            <person name="Dinh H."/>
            <person name="Thornton R."/>
            <person name="Coyle M."/>
            <person name="Francisco L."/>
            <person name="Jackson L."/>
            <person name="Javaid M."/>
            <person name="Korchina V."/>
            <person name="Kovar C."/>
            <person name="Mata R."/>
            <person name="Mathew T."/>
            <person name="Ngo R."/>
            <person name="Nguyen L."/>
            <person name="Nguyen N."/>
            <person name="Okwuonu G."/>
            <person name="Ongeri F."/>
            <person name="Pham C."/>
            <person name="Simmons D."/>
            <person name="Wilczek-Boney K."/>
            <person name="Hale W."/>
            <person name="Jakkamsetti A."/>
            <person name="Pham P."/>
            <person name="Ruth R."/>
            <person name="San Lucas F."/>
            <person name="Warren J."/>
            <person name="Zhang J."/>
            <person name="Zhao Z."/>
            <person name="Zhou C."/>
            <person name="Zhu D."/>
            <person name="Lee S."/>
            <person name="Bess C."/>
            <person name="Blankenburg K."/>
            <person name="Forbes L."/>
            <person name="Fu Q."/>
            <person name="Gubbala S."/>
            <person name="Hirani K."/>
            <person name="Jayaseelan J.C."/>
            <person name="Lara F."/>
            <person name="Munidasa M."/>
            <person name="Palculict T."/>
            <person name="Patil S."/>
            <person name="Pu L.-L."/>
            <person name="Saada N."/>
            <person name="Tang L."/>
            <person name="Weissenberger G."/>
            <person name="Zhu Y."/>
            <person name="Hemphill L."/>
            <person name="Shang Y."/>
            <person name="Youmans B."/>
            <person name="Ayvaz T."/>
            <person name="Ross M."/>
            <person name="Santibanez J."/>
            <person name="Aqrawi P."/>
            <person name="Gross S."/>
            <person name="Joshi V."/>
            <person name="Fowler G."/>
            <person name="Nazareth L."/>
            <person name="Reid J."/>
            <person name="Worley K."/>
            <person name="Petrosino J."/>
            <person name="Highlander S."/>
            <person name="Gibbs R."/>
        </authorList>
    </citation>
    <scope>NUCLEOTIDE SEQUENCE [LARGE SCALE GENOMIC DNA]</scope>
    <source>
        <strain evidence="1">MN8</strain>
    </source>
</reference>
<dbReference type="HOGENOM" id="CLU_2048277_0_0_9"/>
<organism evidence="1">
    <name type="scientific">Staphylococcus aureus subsp. aureus MN8</name>
    <dbReference type="NCBI Taxonomy" id="548470"/>
    <lineage>
        <taxon>Bacteria</taxon>
        <taxon>Bacillati</taxon>
        <taxon>Bacillota</taxon>
        <taxon>Bacilli</taxon>
        <taxon>Bacillales</taxon>
        <taxon>Staphylococcaceae</taxon>
        <taxon>Staphylococcus</taxon>
    </lineage>
</organism>
<dbReference type="EMBL" id="ACJA02000004">
    <property type="protein sequence ID" value="EFH94589.1"/>
    <property type="molecule type" value="Genomic_DNA"/>
</dbReference>
<accession>A0A0E1X562</accession>
<evidence type="ECO:0000313" key="1">
    <source>
        <dbReference type="EMBL" id="EFH94589.1"/>
    </source>
</evidence>
<dbReference type="Proteomes" id="UP000003455">
    <property type="component" value="Chromosome"/>
</dbReference>
<comment type="caution">
    <text evidence="1">The sequence shown here is derived from an EMBL/GenBank/DDBJ whole genome shotgun (WGS) entry which is preliminary data.</text>
</comment>
<proteinExistence type="predicted"/>
<gene>
    <name evidence="1" type="ORF">HMPREF0769_12210</name>
</gene>
<protein>
    <recommendedName>
        <fullName evidence="2">Phage protein</fullName>
    </recommendedName>
</protein>
<name>A0A0E1X562_STAAU</name>
<dbReference type="RefSeq" id="WP_000985972.1">
    <property type="nucleotide sequence ID" value="NZ_CM000952.1"/>
</dbReference>
<sequence length="120" mass="13774">MAILEDIFEELKLLNKNLRVLNTELSTVDSSIVQEKVKEAPMPKEETAQLESIEEVKETSADLTKDYVLSVGKEFLKKADTSDKKEFRNKLNELGADKLSTIKEEYYEKIVDFMKARINA</sequence>